<dbReference type="InterPro" id="IPR036249">
    <property type="entry name" value="Thioredoxin-like_sf"/>
</dbReference>
<dbReference type="PROSITE" id="PS51352">
    <property type="entry name" value="THIOREDOXIN_2"/>
    <property type="match status" value="1"/>
</dbReference>
<dbReference type="Pfam" id="PF00085">
    <property type="entry name" value="Thioredoxin"/>
    <property type="match status" value="1"/>
</dbReference>
<keyword evidence="2" id="KW-0249">Electron transport</keyword>
<dbReference type="RefSeq" id="WP_036850505.1">
    <property type="nucleotide sequence ID" value="NZ_JQJD01000007.1"/>
</dbReference>
<dbReference type="STRING" id="36874.HQ34_05875"/>
<sequence length="158" mass="17541">MTKKLTTLFATIAVVLVAGFAYLQYNNNAVAAVPPGEAGEGDLIEINTKQFKELVYDFDSNEIVYKGDKPCIVDFYATWCGPCKVLKPRLKEIAKQYAGKIYVYTIDVDKNPIPTQLMGVRAMPTTFMIPMKGKGVKNEGALSYKQLEEAVEKMLATE</sequence>
<protein>
    <recommendedName>
        <fullName evidence="5">Thioredoxin domain-containing protein</fullName>
    </recommendedName>
</protein>
<dbReference type="PANTHER" id="PTHR45663">
    <property type="entry name" value="GEO12009P1"/>
    <property type="match status" value="1"/>
</dbReference>
<dbReference type="GO" id="GO:0045454">
    <property type="term" value="P:cell redox homeostasis"/>
    <property type="evidence" value="ECO:0007669"/>
    <property type="project" value="TreeGrafter"/>
</dbReference>
<organism evidence="6 7">
    <name type="scientific">Porphyromonas cangingivalis</name>
    <dbReference type="NCBI Taxonomy" id="36874"/>
    <lineage>
        <taxon>Bacteria</taxon>
        <taxon>Pseudomonadati</taxon>
        <taxon>Bacteroidota</taxon>
        <taxon>Bacteroidia</taxon>
        <taxon>Bacteroidales</taxon>
        <taxon>Porphyromonadaceae</taxon>
        <taxon>Porphyromonas</taxon>
    </lineage>
</organism>
<keyword evidence="4" id="KW-0676">Redox-active center</keyword>
<keyword evidence="3" id="KW-1015">Disulfide bond</keyword>
<proteinExistence type="predicted"/>
<dbReference type="Proteomes" id="UP000030125">
    <property type="component" value="Unassembled WGS sequence"/>
</dbReference>
<evidence type="ECO:0000256" key="1">
    <source>
        <dbReference type="ARBA" id="ARBA00022448"/>
    </source>
</evidence>
<evidence type="ECO:0000259" key="5">
    <source>
        <dbReference type="PROSITE" id="PS51352"/>
    </source>
</evidence>
<dbReference type="Gene3D" id="3.40.30.10">
    <property type="entry name" value="Glutaredoxin"/>
    <property type="match status" value="1"/>
</dbReference>
<evidence type="ECO:0000256" key="2">
    <source>
        <dbReference type="ARBA" id="ARBA00022982"/>
    </source>
</evidence>
<keyword evidence="1" id="KW-0813">Transport</keyword>
<accession>A0A0A2EZ69</accession>
<dbReference type="PANTHER" id="PTHR45663:SF11">
    <property type="entry name" value="GEO12009P1"/>
    <property type="match status" value="1"/>
</dbReference>
<dbReference type="GO" id="GO:0015035">
    <property type="term" value="F:protein-disulfide reductase activity"/>
    <property type="evidence" value="ECO:0007669"/>
    <property type="project" value="TreeGrafter"/>
</dbReference>
<name>A0A0A2EZ69_PORCN</name>
<dbReference type="CDD" id="cd02947">
    <property type="entry name" value="TRX_family"/>
    <property type="match status" value="1"/>
</dbReference>
<evidence type="ECO:0000256" key="3">
    <source>
        <dbReference type="ARBA" id="ARBA00023157"/>
    </source>
</evidence>
<dbReference type="SUPFAM" id="SSF52833">
    <property type="entry name" value="Thioredoxin-like"/>
    <property type="match status" value="1"/>
</dbReference>
<keyword evidence="7" id="KW-1185">Reference proteome</keyword>
<dbReference type="EMBL" id="JQJD01000007">
    <property type="protein sequence ID" value="KGN82825.1"/>
    <property type="molecule type" value="Genomic_DNA"/>
</dbReference>
<feature type="domain" description="Thioredoxin" evidence="5">
    <location>
        <begin position="23"/>
        <end position="156"/>
    </location>
</feature>
<evidence type="ECO:0000313" key="7">
    <source>
        <dbReference type="Proteomes" id="UP000030125"/>
    </source>
</evidence>
<gene>
    <name evidence="6" type="ORF">HQ35_01910</name>
</gene>
<dbReference type="PRINTS" id="PR00421">
    <property type="entry name" value="THIOREDOXIN"/>
</dbReference>
<dbReference type="InterPro" id="IPR013766">
    <property type="entry name" value="Thioredoxin_domain"/>
</dbReference>
<dbReference type="GO" id="GO:0005829">
    <property type="term" value="C:cytosol"/>
    <property type="evidence" value="ECO:0007669"/>
    <property type="project" value="TreeGrafter"/>
</dbReference>
<dbReference type="InterPro" id="IPR017937">
    <property type="entry name" value="Thioredoxin_CS"/>
</dbReference>
<evidence type="ECO:0000256" key="4">
    <source>
        <dbReference type="ARBA" id="ARBA00023284"/>
    </source>
</evidence>
<dbReference type="PROSITE" id="PS00194">
    <property type="entry name" value="THIOREDOXIN_1"/>
    <property type="match status" value="1"/>
</dbReference>
<dbReference type="eggNOG" id="COG3118">
    <property type="taxonomic scope" value="Bacteria"/>
</dbReference>
<evidence type="ECO:0000313" key="6">
    <source>
        <dbReference type="EMBL" id="KGN82825.1"/>
    </source>
</evidence>
<reference evidence="6 7" key="1">
    <citation type="submission" date="2014-08" db="EMBL/GenBank/DDBJ databases">
        <title>Porphyromonas cangingivalis strain:COT-109_OH1386 Genome sequencing.</title>
        <authorList>
            <person name="Wallis C."/>
            <person name="Deusch O."/>
            <person name="O'Flynn C."/>
            <person name="Davis I."/>
            <person name="Jospin G."/>
            <person name="Darling A.E."/>
            <person name="Coil D.A."/>
            <person name="Alexiev A."/>
            <person name="Horsfall A."/>
            <person name="Kirkwood N."/>
            <person name="Harris S."/>
            <person name="Eisen J.A."/>
        </authorList>
    </citation>
    <scope>NUCLEOTIDE SEQUENCE [LARGE SCALE GENOMIC DNA]</scope>
    <source>
        <strain evidence="7">COT-109 OH1386</strain>
    </source>
</reference>
<dbReference type="OrthoDB" id="9790390at2"/>
<dbReference type="AlphaFoldDB" id="A0A0A2EZ69"/>
<comment type="caution">
    <text evidence="6">The sequence shown here is derived from an EMBL/GenBank/DDBJ whole genome shotgun (WGS) entry which is preliminary data.</text>
</comment>